<evidence type="ECO:0000256" key="6">
    <source>
        <dbReference type="SAM" id="Phobius"/>
    </source>
</evidence>
<keyword evidence="5 6" id="KW-0472">Membrane</keyword>
<evidence type="ECO:0000256" key="3">
    <source>
        <dbReference type="ARBA" id="ARBA00022748"/>
    </source>
</evidence>
<dbReference type="InterPro" id="IPR045062">
    <property type="entry name" value="Cyt_c_biogenesis_CcsA/CcmC"/>
</dbReference>
<feature type="transmembrane region" description="Helical" evidence="6">
    <location>
        <begin position="444"/>
        <end position="465"/>
    </location>
</feature>
<dbReference type="OrthoDB" id="114897at2"/>
<feature type="domain" description="Cytochrome c assembly protein" evidence="7">
    <location>
        <begin position="281"/>
        <end position="469"/>
    </location>
</feature>
<dbReference type="EMBL" id="CP000360">
    <property type="protein sequence ID" value="ABF39754.1"/>
    <property type="molecule type" value="Genomic_DNA"/>
</dbReference>
<evidence type="ECO:0000256" key="1">
    <source>
        <dbReference type="ARBA" id="ARBA00004141"/>
    </source>
</evidence>
<feature type="transmembrane region" description="Helical" evidence="6">
    <location>
        <begin position="139"/>
        <end position="160"/>
    </location>
</feature>
<feature type="transmembrane region" description="Helical" evidence="6">
    <location>
        <begin position="417"/>
        <end position="432"/>
    </location>
</feature>
<dbReference type="GO" id="GO:0020037">
    <property type="term" value="F:heme binding"/>
    <property type="evidence" value="ECO:0007669"/>
    <property type="project" value="InterPro"/>
</dbReference>
<feature type="transmembrane region" description="Helical" evidence="6">
    <location>
        <begin position="379"/>
        <end position="402"/>
    </location>
</feature>
<evidence type="ECO:0000313" key="8">
    <source>
        <dbReference type="EMBL" id="ABF39754.1"/>
    </source>
</evidence>
<dbReference type="NCBIfam" id="TIGR03144">
    <property type="entry name" value="cytochr_II_ccsB"/>
    <property type="match status" value="1"/>
</dbReference>
<accession>Q1ITP6</accession>
<dbReference type="PANTHER" id="PTHR30071">
    <property type="entry name" value="HEME EXPORTER PROTEIN C"/>
    <property type="match status" value="1"/>
</dbReference>
<evidence type="ECO:0000259" key="7">
    <source>
        <dbReference type="Pfam" id="PF01578"/>
    </source>
</evidence>
<dbReference type="AlphaFoldDB" id="Q1ITP6"/>
<organism evidence="8 9">
    <name type="scientific">Koribacter versatilis (strain Ellin345)</name>
    <dbReference type="NCBI Taxonomy" id="204669"/>
    <lineage>
        <taxon>Bacteria</taxon>
        <taxon>Pseudomonadati</taxon>
        <taxon>Acidobacteriota</taxon>
        <taxon>Terriglobia</taxon>
        <taxon>Terriglobales</taxon>
        <taxon>Candidatus Korobacteraceae</taxon>
        <taxon>Candidatus Korobacter</taxon>
    </lineage>
</organism>
<gene>
    <name evidence="8" type="ordered locus">Acid345_0749</name>
</gene>
<evidence type="ECO:0000256" key="4">
    <source>
        <dbReference type="ARBA" id="ARBA00022989"/>
    </source>
</evidence>
<dbReference type="InterPro" id="IPR017562">
    <property type="entry name" value="Cyt_c_biogenesis_CcsA"/>
</dbReference>
<reference evidence="8 9" key="1">
    <citation type="journal article" date="2009" name="Appl. Environ. Microbiol.">
        <title>Three genomes from the phylum Acidobacteria provide insight into the lifestyles of these microorganisms in soils.</title>
        <authorList>
            <person name="Ward N.L."/>
            <person name="Challacombe J.F."/>
            <person name="Janssen P.H."/>
            <person name="Henrissat B."/>
            <person name="Coutinho P.M."/>
            <person name="Wu M."/>
            <person name="Xie G."/>
            <person name="Haft D.H."/>
            <person name="Sait M."/>
            <person name="Badger J."/>
            <person name="Barabote R.D."/>
            <person name="Bradley B."/>
            <person name="Brettin T.S."/>
            <person name="Brinkac L.M."/>
            <person name="Bruce D."/>
            <person name="Creasy T."/>
            <person name="Daugherty S.C."/>
            <person name="Davidsen T.M."/>
            <person name="DeBoy R.T."/>
            <person name="Detter J.C."/>
            <person name="Dodson R.J."/>
            <person name="Durkin A.S."/>
            <person name="Ganapathy A."/>
            <person name="Gwinn-Giglio M."/>
            <person name="Han C.S."/>
            <person name="Khouri H."/>
            <person name="Kiss H."/>
            <person name="Kothari S.P."/>
            <person name="Madupu R."/>
            <person name="Nelson K.E."/>
            <person name="Nelson W.C."/>
            <person name="Paulsen I."/>
            <person name="Penn K."/>
            <person name="Ren Q."/>
            <person name="Rosovitz M.J."/>
            <person name="Selengut J.D."/>
            <person name="Shrivastava S."/>
            <person name="Sullivan S.A."/>
            <person name="Tapia R."/>
            <person name="Thompson L.S."/>
            <person name="Watkins K.L."/>
            <person name="Yang Q."/>
            <person name="Yu C."/>
            <person name="Zafar N."/>
            <person name="Zhou L."/>
            <person name="Kuske C.R."/>
        </authorList>
    </citation>
    <scope>NUCLEOTIDE SEQUENCE [LARGE SCALE GENOMIC DNA]</scope>
    <source>
        <strain evidence="8 9">Ellin345</strain>
    </source>
</reference>
<feature type="transmembrane region" description="Helical" evidence="6">
    <location>
        <begin position="111"/>
        <end position="132"/>
    </location>
</feature>
<dbReference type="PANTHER" id="PTHR30071:SF1">
    <property type="entry name" value="CYTOCHROME B_B6 PROTEIN-RELATED"/>
    <property type="match status" value="1"/>
</dbReference>
<feature type="transmembrane region" description="Helical" evidence="6">
    <location>
        <begin position="213"/>
        <end position="233"/>
    </location>
</feature>
<feature type="transmembrane region" description="Helical" evidence="6">
    <location>
        <begin position="296"/>
        <end position="317"/>
    </location>
</feature>
<dbReference type="RefSeq" id="WP_011521556.1">
    <property type="nucleotide sequence ID" value="NC_008009.1"/>
</dbReference>
<dbReference type="KEGG" id="aba:Acid345_0749"/>
<keyword evidence="2 6" id="KW-0812">Transmembrane</keyword>
<feature type="transmembrane region" description="Helical" evidence="6">
    <location>
        <begin position="180"/>
        <end position="201"/>
    </location>
</feature>
<keyword evidence="9" id="KW-1185">Reference proteome</keyword>
<feature type="transmembrane region" description="Helical" evidence="6">
    <location>
        <begin position="55"/>
        <end position="73"/>
    </location>
</feature>
<dbReference type="GO" id="GO:0005886">
    <property type="term" value="C:plasma membrane"/>
    <property type="evidence" value="ECO:0007669"/>
    <property type="project" value="TreeGrafter"/>
</dbReference>
<feature type="transmembrane region" description="Helical" evidence="6">
    <location>
        <begin position="85"/>
        <end position="105"/>
    </location>
</feature>
<comment type="subcellular location">
    <subcellularLocation>
        <location evidence="1">Membrane</location>
        <topology evidence="1">Multi-pass membrane protein</topology>
    </subcellularLocation>
</comment>
<dbReference type="InterPro" id="IPR002541">
    <property type="entry name" value="Cyt_c_assembly"/>
</dbReference>
<keyword evidence="4 6" id="KW-1133">Transmembrane helix</keyword>
<feature type="transmembrane region" description="Helical" evidence="6">
    <location>
        <begin position="337"/>
        <end position="359"/>
    </location>
</feature>
<evidence type="ECO:0000313" key="9">
    <source>
        <dbReference type="Proteomes" id="UP000002432"/>
    </source>
</evidence>
<dbReference type="EnsemblBacteria" id="ABF39754">
    <property type="protein sequence ID" value="ABF39754"/>
    <property type="gene ID" value="Acid345_0749"/>
</dbReference>
<proteinExistence type="predicted"/>
<sequence>MAQARVVNIDRIEEKAPASGGLLLALVGLGIAFLIITAMLGIAKTHQPLFTESNMLYGALIFYAGAGALYMGFGVTGTERYIKYASLFTAIGWIANTLAAGHRWYQSGRPPFASIYEMLLSFVWTVALLTLIAEKKYGVRIVGSITMPLAVVSVILMQLLPSEVRPLVPALQSTWLHVHVTLAMLSYAACAVSFAIAMMFLIQDNFKTSDFQFWTALTSAATFLAITATRFRAGSLAVAAWDLERKSDIVEQGNTHVFVGIPELGWLFILAALGALIPLALNVFARVKKNEQAYAWADKGMFISILLQVATLSAFILRARQGVYLTPEGDELPTVLAASPFILGGVISSIFGSLLYLMLLWRRTDLQKMLPPAETLDRVTYKTICIAFPLLTGMIAAGAYWANRTWGSYWSWDPKEDWAAITWLIYALYLHMRITRGWRGRRAAYFAIFGFAVVIFTFLGVTYLLPGLHAYA</sequence>
<protein>
    <submittedName>
        <fullName evidence="8">Cytochrome c assembly protein</fullName>
    </submittedName>
</protein>
<feature type="transmembrane region" description="Helical" evidence="6">
    <location>
        <begin position="264"/>
        <end position="284"/>
    </location>
</feature>
<feature type="domain" description="Cytochrome c assembly protein" evidence="7">
    <location>
        <begin position="114"/>
        <end position="212"/>
    </location>
</feature>
<dbReference type="Proteomes" id="UP000002432">
    <property type="component" value="Chromosome"/>
</dbReference>
<keyword evidence="3" id="KW-0201">Cytochrome c-type biogenesis</keyword>
<feature type="transmembrane region" description="Helical" evidence="6">
    <location>
        <begin position="21"/>
        <end position="43"/>
    </location>
</feature>
<dbReference type="Pfam" id="PF01578">
    <property type="entry name" value="Cytochrom_C_asm"/>
    <property type="match status" value="2"/>
</dbReference>
<dbReference type="eggNOG" id="COG0755">
    <property type="taxonomic scope" value="Bacteria"/>
</dbReference>
<name>Q1ITP6_KORVE</name>
<dbReference type="HOGENOM" id="CLU_501265_0_0_0"/>
<dbReference type="GO" id="GO:0017004">
    <property type="term" value="P:cytochrome complex assembly"/>
    <property type="evidence" value="ECO:0007669"/>
    <property type="project" value="UniProtKB-KW"/>
</dbReference>
<evidence type="ECO:0000256" key="5">
    <source>
        <dbReference type="ARBA" id="ARBA00023136"/>
    </source>
</evidence>
<evidence type="ECO:0000256" key="2">
    <source>
        <dbReference type="ARBA" id="ARBA00022692"/>
    </source>
</evidence>
<dbReference type="STRING" id="204669.Acid345_0749"/>